<gene>
    <name evidence="2" type="ORF">UFOPK3752_00003</name>
    <name evidence="3" type="ORF">UFOPK4150_00493</name>
</gene>
<dbReference type="EMBL" id="CAFBPU010000008">
    <property type="protein sequence ID" value="CAB5025255.1"/>
    <property type="molecule type" value="Genomic_DNA"/>
</dbReference>
<name>A0A6J7R8X2_9ZZZZ</name>
<evidence type="ECO:0000313" key="2">
    <source>
        <dbReference type="EMBL" id="CAB4923919.1"/>
    </source>
</evidence>
<evidence type="ECO:0000313" key="3">
    <source>
        <dbReference type="EMBL" id="CAB5025255.1"/>
    </source>
</evidence>
<feature type="region of interest" description="Disordered" evidence="1">
    <location>
        <begin position="1"/>
        <end position="54"/>
    </location>
</feature>
<organism evidence="3">
    <name type="scientific">freshwater metagenome</name>
    <dbReference type="NCBI Taxonomy" id="449393"/>
    <lineage>
        <taxon>unclassified sequences</taxon>
        <taxon>metagenomes</taxon>
        <taxon>ecological metagenomes</taxon>
    </lineage>
</organism>
<evidence type="ECO:0000256" key="1">
    <source>
        <dbReference type="SAM" id="MobiDB-lite"/>
    </source>
</evidence>
<sequence length="70" mass="7633">MTESTEVPSAESTEGTSGAPVARMRLDIDLVPEQTSDDTDAGWGRDTLPEQDPAALLRRYLEDKPPHHGD</sequence>
<proteinExistence type="predicted"/>
<reference evidence="3" key="1">
    <citation type="submission" date="2020-05" db="EMBL/GenBank/DDBJ databases">
        <authorList>
            <person name="Chiriac C."/>
            <person name="Salcher M."/>
            <person name="Ghai R."/>
            <person name="Kavagutti S V."/>
        </authorList>
    </citation>
    <scope>NUCLEOTIDE SEQUENCE</scope>
</reference>
<dbReference type="AlphaFoldDB" id="A0A6J7R8X2"/>
<feature type="compositionally biased region" description="Polar residues" evidence="1">
    <location>
        <begin position="1"/>
        <end position="16"/>
    </location>
</feature>
<dbReference type="EMBL" id="CAFBND010000001">
    <property type="protein sequence ID" value="CAB4923919.1"/>
    <property type="molecule type" value="Genomic_DNA"/>
</dbReference>
<protein>
    <submittedName>
        <fullName evidence="3">Unannotated protein</fullName>
    </submittedName>
</protein>
<accession>A0A6J7R8X2</accession>